<gene>
    <name evidence="5" type="ORF">SAMN00808754_3004</name>
</gene>
<dbReference type="Pfam" id="PF00037">
    <property type="entry name" value="Fer4"/>
    <property type="match status" value="2"/>
</dbReference>
<keyword evidence="3" id="KW-0411">Iron-sulfur</keyword>
<dbReference type="Pfam" id="PF01656">
    <property type="entry name" value="CbiA"/>
    <property type="match status" value="1"/>
</dbReference>
<evidence type="ECO:0000259" key="4">
    <source>
        <dbReference type="PROSITE" id="PS51379"/>
    </source>
</evidence>
<dbReference type="EMBL" id="LT838272">
    <property type="protein sequence ID" value="SMB99641.1"/>
    <property type="molecule type" value="Genomic_DNA"/>
</dbReference>
<feature type="domain" description="4Fe-4S ferredoxin-type" evidence="4">
    <location>
        <begin position="60"/>
        <end position="86"/>
    </location>
</feature>
<reference evidence="5 6" key="1">
    <citation type="submission" date="2017-04" db="EMBL/GenBank/DDBJ databases">
        <authorList>
            <person name="Afonso C.L."/>
            <person name="Miller P.J."/>
            <person name="Scott M.A."/>
            <person name="Spackman E."/>
            <person name="Goraichik I."/>
            <person name="Dimitrov K.M."/>
            <person name="Suarez D.L."/>
            <person name="Swayne D.E."/>
        </authorList>
    </citation>
    <scope>NUCLEOTIDE SEQUENCE [LARGE SCALE GENOMIC DNA]</scope>
    <source>
        <strain evidence="5 6">ToBE</strain>
    </source>
</reference>
<sequence>MKVAVASGKGGTGKTTVAVSLALALEEKIPVQFLDCDVEEPNGHLFLNPTYTQKEEVTLLVPEVDENKCNYCGTCAKICAFNAIAIASQRVLVFPELCHGCGACSRFCPRGAIKEIPFRIGIVASGWAGRIEMVEGRLDIGKPLAPPVIKAVKKRARPNKAVIIDAPPGTSCPVVTAISGSDFCLLVTEPTPFGLYDLKLAIEVSRELRIPCGVIINRSTFTDGEVERYCYQEDVPVVLKIPFDQRYAACYAKGVPFILGFPEWAPVFRDLWQRIDGMVKKGV</sequence>
<dbReference type="STRING" id="698762.SAMN00808754_3004"/>
<dbReference type="CDD" id="cd03110">
    <property type="entry name" value="SIMIBI_bact_arch"/>
    <property type="match status" value="1"/>
</dbReference>
<dbReference type="AlphaFoldDB" id="A0A1W1W2L8"/>
<dbReference type="OrthoDB" id="9778602at2"/>
<dbReference type="Proteomes" id="UP000192569">
    <property type="component" value="Chromosome I"/>
</dbReference>
<proteinExistence type="predicted"/>
<dbReference type="GO" id="GO:0046872">
    <property type="term" value="F:metal ion binding"/>
    <property type="evidence" value="ECO:0007669"/>
    <property type="project" value="UniProtKB-KW"/>
</dbReference>
<dbReference type="SUPFAM" id="SSF54862">
    <property type="entry name" value="4Fe-4S ferredoxins"/>
    <property type="match status" value="1"/>
</dbReference>
<evidence type="ECO:0000313" key="6">
    <source>
        <dbReference type="Proteomes" id="UP000192569"/>
    </source>
</evidence>
<dbReference type="PANTHER" id="PTHR43063:SF1">
    <property type="entry name" value="4FE-4S CLUSTER CONTAINING PARA FAMILY ATPASE PROTEIN"/>
    <property type="match status" value="1"/>
</dbReference>
<dbReference type="InterPro" id="IPR017896">
    <property type="entry name" value="4Fe4S_Fe-S-bd"/>
</dbReference>
<keyword evidence="2" id="KW-0408">Iron</keyword>
<dbReference type="Gene3D" id="3.40.50.300">
    <property type="entry name" value="P-loop containing nucleotide triphosphate hydrolases"/>
    <property type="match status" value="1"/>
</dbReference>
<dbReference type="PROSITE" id="PS00198">
    <property type="entry name" value="4FE4S_FER_1"/>
    <property type="match status" value="1"/>
</dbReference>
<dbReference type="GO" id="GO:0051536">
    <property type="term" value="F:iron-sulfur cluster binding"/>
    <property type="evidence" value="ECO:0007669"/>
    <property type="project" value="UniProtKB-KW"/>
</dbReference>
<dbReference type="RefSeq" id="WP_084666670.1">
    <property type="nucleotide sequence ID" value="NZ_LT838272.1"/>
</dbReference>
<dbReference type="InterPro" id="IPR027417">
    <property type="entry name" value="P-loop_NTPase"/>
</dbReference>
<keyword evidence="6" id="KW-1185">Reference proteome</keyword>
<dbReference type="SUPFAM" id="SSF52540">
    <property type="entry name" value="P-loop containing nucleoside triphosphate hydrolases"/>
    <property type="match status" value="1"/>
</dbReference>
<keyword evidence="1" id="KW-0479">Metal-binding</keyword>
<evidence type="ECO:0000256" key="3">
    <source>
        <dbReference type="ARBA" id="ARBA00023014"/>
    </source>
</evidence>
<evidence type="ECO:0000256" key="1">
    <source>
        <dbReference type="ARBA" id="ARBA00022723"/>
    </source>
</evidence>
<accession>A0A1W1W2L8</accession>
<protein>
    <submittedName>
        <fullName evidence="5">MinD superfamily P-loop ATPase, contains an inserted ferredoxin domain</fullName>
    </submittedName>
</protein>
<feature type="domain" description="4Fe-4S ferredoxin-type" evidence="4">
    <location>
        <begin position="89"/>
        <end position="118"/>
    </location>
</feature>
<evidence type="ECO:0000313" key="5">
    <source>
        <dbReference type="EMBL" id="SMB99641.1"/>
    </source>
</evidence>
<evidence type="ECO:0000256" key="2">
    <source>
        <dbReference type="ARBA" id="ARBA00023004"/>
    </source>
</evidence>
<organism evidence="5 6">
    <name type="scientific">Thermanaeromonas toyohensis ToBE</name>
    <dbReference type="NCBI Taxonomy" id="698762"/>
    <lineage>
        <taxon>Bacteria</taxon>
        <taxon>Bacillati</taxon>
        <taxon>Bacillota</taxon>
        <taxon>Clostridia</taxon>
        <taxon>Neomoorellales</taxon>
        <taxon>Neomoorellaceae</taxon>
        <taxon>Thermanaeromonas</taxon>
    </lineage>
</organism>
<dbReference type="PROSITE" id="PS51379">
    <property type="entry name" value="4FE4S_FER_2"/>
    <property type="match status" value="2"/>
</dbReference>
<dbReference type="Gene3D" id="3.30.70.20">
    <property type="match status" value="1"/>
</dbReference>
<dbReference type="PANTHER" id="PTHR43063">
    <property type="entry name" value="4FE-4S CLUSTER CONTAINING PARA FAMILY ATPASE PROTEIN"/>
    <property type="match status" value="1"/>
</dbReference>
<name>A0A1W1W2L8_9FIRM</name>
<dbReference type="InterPro" id="IPR017900">
    <property type="entry name" value="4Fe4S_Fe_S_CS"/>
</dbReference>
<dbReference type="InterPro" id="IPR002586">
    <property type="entry name" value="CobQ/CobB/MinD/ParA_Nub-bd_dom"/>
</dbReference>